<dbReference type="Gene3D" id="2.60.40.740">
    <property type="match status" value="3"/>
</dbReference>
<accession>A0A1I7BX16</accession>
<name>A0A1I7BX16_9FLAO</name>
<dbReference type="EMBL" id="FPAS01000009">
    <property type="protein sequence ID" value="SFT91671.1"/>
    <property type="molecule type" value="Genomic_DNA"/>
</dbReference>
<dbReference type="PANTHER" id="PTHR24273:SF32">
    <property type="entry name" value="HYALIN"/>
    <property type="match status" value="1"/>
</dbReference>
<dbReference type="InterPro" id="IPR025667">
    <property type="entry name" value="SprB_repeat"/>
</dbReference>
<dbReference type="PANTHER" id="PTHR24273">
    <property type="entry name" value="FI04643P-RELATED"/>
    <property type="match status" value="1"/>
</dbReference>
<dbReference type="InterPro" id="IPR003410">
    <property type="entry name" value="HYR_dom"/>
</dbReference>
<dbReference type="Pfam" id="PF13585">
    <property type="entry name" value="CHU_C"/>
    <property type="match status" value="1"/>
</dbReference>
<evidence type="ECO:0000259" key="2">
    <source>
        <dbReference type="PROSITE" id="PS50825"/>
    </source>
</evidence>
<feature type="domain" description="HYR" evidence="2">
    <location>
        <begin position="196"/>
        <end position="291"/>
    </location>
</feature>
<reference evidence="3 4" key="1">
    <citation type="submission" date="2016-10" db="EMBL/GenBank/DDBJ databases">
        <authorList>
            <person name="de Groot N.N."/>
        </authorList>
    </citation>
    <scope>NUCLEOTIDE SEQUENCE [LARGE SCALE GENOMIC DNA]</scope>
    <source>
        <strain evidence="3 4">CGMCC 1.7005</strain>
    </source>
</reference>
<sequence>DVCSYDVIVSDDQNPEITCLPADTSVTMDVDECTYTNNGTGWDATAIDNCTVSSITYVLSGVTTGSGSSLDGVSFNLGTTTVTWTAVDTVGNEDVCSYDVIVSDDQNPEITCLPADTSVTMDIDECTYTNNGTGWDATAIDNCTVSSITYVLSGVTTGSGSSLDGVSFNLGTTTVTWTAVDTVGNEDVCSYNVIVSDDQNPTFIACGSGNQDVNTDADECSYTVQDNSWDATATDNCTVSTITYTLTGATTGTGTTLNGVAFNLGTTTVTWTVVDTVGNQDVCSYTVNVTDNELPAIVTCGPNGNQTVNTDPESCTYTVQNDAWDAIATDNCTVSSITYTLTGATTGTGTTLNGVTFNQDTTYVTWTVTDGSGNVDSCSFEVVVIDIEGPSIISCGGFGQQDVNTDPGVCTYTVPDNAWDASAYDNCTVSSLTYNLTGATTGTGITLNGVVFNQDTTIVTWYALDSSNNIDSCKFMVIVTDNELPVINNCVADFTVSNTQDSCGAIVNWNIPTYTDNCGATMTASHVPGDYFPIGTTTVTYTVTDNSGNVSICSFDITVNDNQKPVLVCAANIESCDSLVNFAPATATDNCGVASIVQIAGLPSGSYFPVGTTTITYEATDIHGNTNTCSFDIIIHPTPELSTQATDVTCNGIGDGSIDLTVTTGTAPYNYTWSNNAATEDVSGLQPGSYTVTVTDANGCSAQATDAIAEPESMQMQTVVQGATCEHANGSITTTVSGGVVPYQYIWSNSVTSADIIDVVSGVYTVIVTDANGCTISSTDTVSSSSNLAGYVTTEDALCYGENTGVANIVIESGNAPYVFDWSSGDTTEMVSDLYAGSYSIMVEDSFGCELELFFNVGEPEDALSVDLYSPTLNDIYNISQWGESDGSIQATAYGGTEEYYYEWSTGENTSDIYNLTADTYYITVTDANGCEVKSEIKLLQPMELEMPEGISPNGDNDNDYFVIRGIDAYPSNVITIYNRWGNVVYEQSGYNNEWEGHNNSGQELPDGTYFVIFHPTGSASEKTLTGYVDLRRGR</sequence>
<dbReference type="Pfam" id="PF02494">
    <property type="entry name" value="HYR"/>
    <property type="match status" value="2"/>
</dbReference>
<evidence type="ECO:0000313" key="3">
    <source>
        <dbReference type="EMBL" id="SFT91671.1"/>
    </source>
</evidence>
<dbReference type="NCBIfam" id="TIGR04131">
    <property type="entry name" value="Bac_Flav_CTERM"/>
    <property type="match status" value="1"/>
</dbReference>
<dbReference type="Proteomes" id="UP000236454">
    <property type="component" value="Unassembled WGS sequence"/>
</dbReference>
<feature type="domain" description="HYR" evidence="2">
    <location>
        <begin position="292"/>
        <end position="386"/>
    </location>
</feature>
<feature type="domain" description="HYR" evidence="2">
    <location>
        <begin position="562"/>
        <end position="637"/>
    </location>
</feature>
<dbReference type="RefSeq" id="WP_139230422.1">
    <property type="nucleotide sequence ID" value="NZ_FPAS01000009.1"/>
</dbReference>
<evidence type="ECO:0000256" key="1">
    <source>
        <dbReference type="ARBA" id="ARBA00022737"/>
    </source>
</evidence>
<dbReference type="Pfam" id="PF13573">
    <property type="entry name" value="SprB"/>
    <property type="match status" value="3"/>
</dbReference>
<gene>
    <name evidence="3" type="ORF">SAMN05216474_3151</name>
</gene>
<proteinExistence type="predicted"/>
<dbReference type="PROSITE" id="PS50825">
    <property type="entry name" value="HYR"/>
    <property type="match status" value="5"/>
</dbReference>
<dbReference type="OrthoDB" id="599464at2"/>
<keyword evidence="4" id="KW-1185">Reference proteome</keyword>
<dbReference type="STRING" id="477690.SAMN05216474_3151"/>
<organism evidence="3 4">
    <name type="scientific">Lishizhenia tianjinensis</name>
    <dbReference type="NCBI Taxonomy" id="477690"/>
    <lineage>
        <taxon>Bacteria</taxon>
        <taxon>Pseudomonadati</taxon>
        <taxon>Bacteroidota</taxon>
        <taxon>Flavobacteriia</taxon>
        <taxon>Flavobacteriales</taxon>
        <taxon>Crocinitomicaceae</taxon>
        <taxon>Lishizhenia</taxon>
    </lineage>
</organism>
<dbReference type="AlphaFoldDB" id="A0A1I7BX16"/>
<feature type="domain" description="HYR" evidence="2">
    <location>
        <begin position="10"/>
        <end position="104"/>
    </location>
</feature>
<evidence type="ECO:0000313" key="4">
    <source>
        <dbReference type="Proteomes" id="UP000236454"/>
    </source>
</evidence>
<keyword evidence="1" id="KW-0677">Repeat</keyword>
<feature type="domain" description="HYR" evidence="2">
    <location>
        <begin position="480"/>
        <end position="561"/>
    </location>
</feature>
<feature type="non-terminal residue" evidence="3">
    <location>
        <position position="1"/>
    </location>
</feature>
<protein>
    <submittedName>
        <fullName evidence="3">Gliding motility-associated C-terminal domain-containing protein</fullName>
    </submittedName>
</protein>
<dbReference type="InterPro" id="IPR026341">
    <property type="entry name" value="T9SS_type_B"/>
</dbReference>